<dbReference type="RefSeq" id="WP_243308485.1">
    <property type="nucleotide sequence ID" value="NZ_JALGBI010000002.1"/>
</dbReference>
<proteinExistence type="predicted"/>
<protein>
    <submittedName>
        <fullName evidence="1">Uncharacterized protein</fullName>
    </submittedName>
</protein>
<dbReference type="AlphaFoldDB" id="A0A9X1W063"/>
<accession>A0A9X1W063</accession>
<comment type="caution">
    <text evidence="1">The sequence shown here is derived from an EMBL/GenBank/DDBJ whole genome shotgun (WGS) entry which is preliminary data.</text>
</comment>
<organism evidence="1 2">
    <name type="scientific">Variovorax terrae</name>
    <dbReference type="NCBI Taxonomy" id="2923278"/>
    <lineage>
        <taxon>Bacteria</taxon>
        <taxon>Pseudomonadati</taxon>
        <taxon>Pseudomonadota</taxon>
        <taxon>Betaproteobacteria</taxon>
        <taxon>Burkholderiales</taxon>
        <taxon>Comamonadaceae</taxon>
        <taxon>Variovorax</taxon>
    </lineage>
</organism>
<keyword evidence="2" id="KW-1185">Reference proteome</keyword>
<name>A0A9X1W063_9BURK</name>
<gene>
    <name evidence="1" type="ORF">MMF98_18905</name>
</gene>
<dbReference type="Proteomes" id="UP001139447">
    <property type="component" value="Unassembled WGS sequence"/>
</dbReference>
<evidence type="ECO:0000313" key="1">
    <source>
        <dbReference type="EMBL" id="MCJ0765287.1"/>
    </source>
</evidence>
<reference evidence="1" key="1">
    <citation type="submission" date="2022-03" db="EMBL/GenBank/DDBJ databases">
        <authorList>
            <person name="Woo C.Y."/>
        </authorList>
    </citation>
    <scope>NUCLEOTIDE SEQUENCE</scope>
    <source>
        <strain evidence="1">CYS-02</strain>
    </source>
</reference>
<dbReference type="EMBL" id="JALGBI010000002">
    <property type="protein sequence ID" value="MCJ0765287.1"/>
    <property type="molecule type" value="Genomic_DNA"/>
</dbReference>
<sequence length="355" mass="38837">MGRIARHLNPASPRLDRLAMEPASNASGFLDIPAMAGAPEGFPLYRRPGQIVLLGECPDQLGRLRKTLPASWNILSFGSSETCLNYMQQEPPRWEADFWAHRRMVDSHLEGRSLIRLVLRYWARAPERYALTRLLAAVSPMSGMPERQVMSDLLGWPGHKLMLTDAPSDLATALAPALDGVLYLPHDATPLSGIIEQLLWSPHPAFEAIWARTLNRRQRLALQHPAVARDLLDLARRHWVEYVVMGSPFGILGIDGAGNLSWLQLEFSGGLEILSDVGRANGLPPAEAAEVRSGQSLVDIDLHSALSGRIRPLLEPAIPIGDDGSLLAAVHLIDSSEYGFQLAGANTGVPPHPML</sequence>
<evidence type="ECO:0000313" key="2">
    <source>
        <dbReference type="Proteomes" id="UP001139447"/>
    </source>
</evidence>